<protein>
    <submittedName>
        <fullName evidence="3">Uncharacterized protein</fullName>
    </submittedName>
</protein>
<feature type="region of interest" description="Disordered" evidence="2">
    <location>
        <begin position="317"/>
        <end position="393"/>
    </location>
</feature>
<proteinExistence type="predicted"/>
<comment type="caution">
    <text evidence="3">The sequence shown here is derived from an EMBL/GenBank/DDBJ whole genome shotgun (WGS) entry which is preliminary data.</text>
</comment>
<feature type="region of interest" description="Disordered" evidence="2">
    <location>
        <begin position="130"/>
        <end position="165"/>
    </location>
</feature>
<accession>A0AAD1X9E6</accession>
<evidence type="ECO:0000313" key="3">
    <source>
        <dbReference type="EMBL" id="CAI2363632.1"/>
    </source>
</evidence>
<feature type="compositionally biased region" description="Basic residues" evidence="2">
    <location>
        <begin position="130"/>
        <end position="142"/>
    </location>
</feature>
<gene>
    <name evidence="3" type="ORF">ECRASSUSDP1_LOCUS4968</name>
</gene>
<sequence>MKPGCPQAMKSLSNLRWLRNCLKSHSLKPSCRTGLRKIRKLKKKAFLDKLKHEEHGGSIMKSLEKHAQNFEKKRKEELTKIMTENQKILARLKNRKSYLNVQKMKQDFKKTEEISRMISKNHYEIAQKIAKKNKSHKSRVRYNKSQNTNSLPNISKHVNKKSVDMGFSKDNLKDEKQEEPVKMENLEVEAPPEVMQSDRYHKNPQTTRASINLSPMKVKDSLKNASMPAKRKVIYLKPHKLNKKEFLIEISKAKAKYYIVALRINKSQTQQIIEVHSKKAKKMIKNAGGIQGLVQHLGLKFGKVVIENMDRLLTHPVGLNQDTEHDQTYDEPGEPHANENIEIQDPQQTETPEKPVPCDSNQESATKESPAAAPNKEEGEEDDFDKAQNIPAT</sequence>
<evidence type="ECO:0000313" key="4">
    <source>
        <dbReference type="Proteomes" id="UP001295684"/>
    </source>
</evidence>
<dbReference type="AlphaFoldDB" id="A0AAD1X9E6"/>
<evidence type="ECO:0000256" key="2">
    <source>
        <dbReference type="SAM" id="MobiDB-lite"/>
    </source>
</evidence>
<keyword evidence="1" id="KW-0175">Coiled coil</keyword>
<feature type="compositionally biased region" description="Polar residues" evidence="2">
    <location>
        <begin position="143"/>
        <end position="153"/>
    </location>
</feature>
<feature type="compositionally biased region" description="Basic and acidic residues" evidence="2">
    <location>
        <begin position="322"/>
        <end position="339"/>
    </location>
</feature>
<organism evidence="3 4">
    <name type="scientific">Euplotes crassus</name>
    <dbReference type="NCBI Taxonomy" id="5936"/>
    <lineage>
        <taxon>Eukaryota</taxon>
        <taxon>Sar</taxon>
        <taxon>Alveolata</taxon>
        <taxon>Ciliophora</taxon>
        <taxon>Intramacronucleata</taxon>
        <taxon>Spirotrichea</taxon>
        <taxon>Hypotrichia</taxon>
        <taxon>Euplotida</taxon>
        <taxon>Euplotidae</taxon>
        <taxon>Moneuplotes</taxon>
    </lineage>
</organism>
<dbReference type="Proteomes" id="UP001295684">
    <property type="component" value="Unassembled WGS sequence"/>
</dbReference>
<keyword evidence="4" id="KW-1185">Reference proteome</keyword>
<feature type="coiled-coil region" evidence="1">
    <location>
        <begin position="60"/>
        <end position="95"/>
    </location>
</feature>
<evidence type="ECO:0000256" key="1">
    <source>
        <dbReference type="SAM" id="Coils"/>
    </source>
</evidence>
<dbReference type="EMBL" id="CAMPGE010004784">
    <property type="protein sequence ID" value="CAI2363632.1"/>
    <property type="molecule type" value="Genomic_DNA"/>
</dbReference>
<reference evidence="3" key="1">
    <citation type="submission" date="2023-07" db="EMBL/GenBank/DDBJ databases">
        <authorList>
            <consortium name="AG Swart"/>
            <person name="Singh M."/>
            <person name="Singh A."/>
            <person name="Seah K."/>
            <person name="Emmerich C."/>
        </authorList>
    </citation>
    <scope>NUCLEOTIDE SEQUENCE</scope>
    <source>
        <strain evidence="3">DP1</strain>
    </source>
</reference>
<name>A0AAD1X9E6_EUPCR</name>